<dbReference type="AlphaFoldDB" id="A0A1S2LLN6"/>
<organism evidence="10 11">
    <name type="scientific">Anaerobacillus alkalilacustris</name>
    <dbReference type="NCBI Taxonomy" id="393763"/>
    <lineage>
        <taxon>Bacteria</taxon>
        <taxon>Bacillati</taxon>
        <taxon>Bacillota</taxon>
        <taxon>Bacilli</taxon>
        <taxon>Bacillales</taxon>
        <taxon>Bacillaceae</taxon>
        <taxon>Anaerobacillus</taxon>
    </lineage>
</organism>
<dbReference type="Pfam" id="PF03799">
    <property type="entry name" value="FtsQ_DivIB_C"/>
    <property type="match status" value="1"/>
</dbReference>
<keyword evidence="7 8" id="KW-0131">Cell cycle</keyword>
<dbReference type="Proteomes" id="UP000179524">
    <property type="component" value="Unassembled WGS sequence"/>
</dbReference>
<comment type="similarity">
    <text evidence="8">Belongs to the FtsQ/DivIB family. DivIB subfamily.</text>
</comment>
<sequence>MDEKNVITLEDRIPKLKELRRQRANRRLIFYLSIFFILLLTVIYFQSPLSDVKVIVVEGNRYVSDKEIISISGLNDRTSFWGIDKQKIVGDLTTLNEINEIIVNRKFPSTIQIKVKEHTRVAYLAVDGDFFPILDTGKILEDAINHFPSDAPLLIGFNTEGGLSEMAAELSVLPESIIQRISEIYYTPVENDPLRISLYMNDGFNVSSTIRRFSKKITAYPAIVRELDPNNKGVIHMRMNPYFEQFDNGEEEGIEG</sequence>
<evidence type="ECO:0000256" key="3">
    <source>
        <dbReference type="ARBA" id="ARBA00022618"/>
    </source>
</evidence>
<keyword evidence="4 8" id="KW-0812">Transmembrane</keyword>
<evidence type="ECO:0000259" key="9">
    <source>
        <dbReference type="PROSITE" id="PS51779"/>
    </source>
</evidence>
<gene>
    <name evidence="8" type="primary">divIB</name>
    <name evidence="10" type="ORF">BKP37_12180</name>
</gene>
<dbReference type="GO" id="GO:0032153">
    <property type="term" value="C:cell division site"/>
    <property type="evidence" value="ECO:0007669"/>
    <property type="project" value="UniProtKB-UniRule"/>
</dbReference>
<dbReference type="InterPro" id="IPR005548">
    <property type="entry name" value="Cell_div_FtsQ/DivIB_C"/>
</dbReference>
<keyword evidence="6 8" id="KW-0472">Membrane</keyword>
<name>A0A1S2LLN6_9BACI</name>
<evidence type="ECO:0000256" key="5">
    <source>
        <dbReference type="ARBA" id="ARBA00022989"/>
    </source>
</evidence>
<evidence type="ECO:0000256" key="1">
    <source>
        <dbReference type="ARBA" id="ARBA00004370"/>
    </source>
</evidence>
<evidence type="ECO:0000256" key="7">
    <source>
        <dbReference type="ARBA" id="ARBA00023306"/>
    </source>
</evidence>
<dbReference type="InterPro" id="IPR050487">
    <property type="entry name" value="FtsQ_DivIB"/>
</dbReference>
<dbReference type="Pfam" id="PF08478">
    <property type="entry name" value="POTRA_1"/>
    <property type="match status" value="1"/>
</dbReference>
<dbReference type="RefSeq" id="WP_071309854.1">
    <property type="nucleotide sequence ID" value="NZ_MLQR01000029.1"/>
</dbReference>
<comment type="function">
    <text evidence="8">Cell division protein that may be involved in stabilizing or promoting the assembly of the division complex.</text>
</comment>
<dbReference type="InterPro" id="IPR013685">
    <property type="entry name" value="POTRA_FtsQ_type"/>
</dbReference>
<evidence type="ECO:0000256" key="2">
    <source>
        <dbReference type="ARBA" id="ARBA00022475"/>
    </source>
</evidence>
<keyword evidence="2 8" id="KW-1003">Cell membrane</keyword>
<dbReference type="GO" id="GO:0043093">
    <property type="term" value="P:FtsZ-dependent cytokinesis"/>
    <property type="evidence" value="ECO:0007669"/>
    <property type="project" value="UniProtKB-UniRule"/>
</dbReference>
<comment type="caution">
    <text evidence="10">The sequence shown here is derived from an EMBL/GenBank/DDBJ whole genome shotgun (WGS) entry which is preliminary data.</text>
</comment>
<evidence type="ECO:0000313" key="10">
    <source>
        <dbReference type="EMBL" id="OIJ13254.1"/>
    </source>
</evidence>
<feature type="transmembrane region" description="Helical" evidence="8">
    <location>
        <begin position="28"/>
        <end position="45"/>
    </location>
</feature>
<dbReference type="PROSITE" id="PS51779">
    <property type="entry name" value="POTRA"/>
    <property type="match status" value="1"/>
</dbReference>
<dbReference type="InterPro" id="IPR034746">
    <property type="entry name" value="POTRA"/>
</dbReference>
<evidence type="ECO:0000256" key="8">
    <source>
        <dbReference type="HAMAP-Rule" id="MF_00912"/>
    </source>
</evidence>
<dbReference type="GO" id="GO:0005886">
    <property type="term" value="C:plasma membrane"/>
    <property type="evidence" value="ECO:0007669"/>
    <property type="project" value="UniProtKB-SubCell"/>
</dbReference>
<dbReference type="PANTHER" id="PTHR37820:SF1">
    <property type="entry name" value="CELL DIVISION PROTEIN FTSQ"/>
    <property type="match status" value="1"/>
</dbReference>
<accession>A0A1S2LLN6</accession>
<reference evidence="10 11" key="1">
    <citation type="submission" date="2016-10" db="EMBL/GenBank/DDBJ databases">
        <title>Draft genome sequences of four alkaliphilic bacteria belonging to the Anaerobacillus genus.</title>
        <authorList>
            <person name="Bassil N.M."/>
            <person name="Lloyd J.R."/>
        </authorList>
    </citation>
    <scope>NUCLEOTIDE SEQUENCE [LARGE SCALE GENOMIC DNA]</scope>
    <source>
        <strain evidence="10 11">DSM 18345</strain>
    </source>
</reference>
<keyword evidence="5 8" id="KW-1133">Transmembrane helix</keyword>
<dbReference type="HAMAP" id="MF_00912">
    <property type="entry name" value="DivIB"/>
    <property type="match status" value="1"/>
</dbReference>
<evidence type="ECO:0000256" key="6">
    <source>
        <dbReference type="ARBA" id="ARBA00023136"/>
    </source>
</evidence>
<dbReference type="OrthoDB" id="1819027at2"/>
<protein>
    <recommendedName>
        <fullName evidence="8">Cell division protein DivIB</fullName>
    </recommendedName>
</protein>
<evidence type="ECO:0000256" key="4">
    <source>
        <dbReference type="ARBA" id="ARBA00022692"/>
    </source>
</evidence>
<keyword evidence="11" id="KW-1185">Reference proteome</keyword>
<feature type="domain" description="POTRA" evidence="9">
    <location>
        <begin position="50"/>
        <end position="118"/>
    </location>
</feature>
<dbReference type="PANTHER" id="PTHR37820">
    <property type="entry name" value="CELL DIVISION PROTEIN DIVIB"/>
    <property type="match status" value="1"/>
</dbReference>
<evidence type="ECO:0000313" key="11">
    <source>
        <dbReference type="Proteomes" id="UP000179524"/>
    </source>
</evidence>
<dbReference type="Gene3D" id="3.10.20.310">
    <property type="entry name" value="membrane protein fhac"/>
    <property type="match status" value="1"/>
</dbReference>
<comment type="subcellular location">
    <subcellularLocation>
        <location evidence="8">Cell membrane</location>
        <topology evidence="8">Single-pass type II membrane protein</topology>
    </subcellularLocation>
    <subcellularLocation>
        <location evidence="1">Membrane</location>
    </subcellularLocation>
    <text evidence="8">Localizes to the division septum.</text>
</comment>
<proteinExistence type="inferred from homology"/>
<dbReference type="EMBL" id="MLQR01000029">
    <property type="protein sequence ID" value="OIJ13254.1"/>
    <property type="molecule type" value="Genomic_DNA"/>
</dbReference>
<dbReference type="Gene3D" id="3.40.50.10960">
    <property type="match status" value="1"/>
</dbReference>
<dbReference type="InterPro" id="IPR026580">
    <property type="entry name" value="DivIB"/>
</dbReference>
<keyword evidence="3 8" id="KW-0132">Cell division</keyword>